<keyword evidence="2" id="KW-1185">Reference proteome</keyword>
<sequence>MRWSTLATRVQQLLAPDLEWWFHDPLMRHHLMHLLAGAESGAGSGFTVSPHSIKAFGSTIVSEGDNKACQLYWVHC</sequence>
<dbReference type="PANTHER" id="PTHR33703">
    <property type="entry name" value="OS07G0691300 PROTEIN"/>
    <property type="match status" value="1"/>
</dbReference>
<evidence type="ECO:0000313" key="2">
    <source>
        <dbReference type="Proteomes" id="UP001054889"/>
    </source>
</evidence>
<comment type="caution">
    <text evidence="1">The sequence shown here is derived from an EMBL/GenBank/DDBJ whole genome shotgun (WGS) entry which is preliminary data.</text>
</comment>
<reference evidence="1" key="1">
    <citation type="journal article" date="2018" name="DNA Res.">
        <title>Multiple hybrid de novo genome assembly of finger millet, an orphan allotetraploid crop.</title>
        <authorList>
            <person name="Hatakeyama M."/>
            <person name="Aluri S."/>
            <person name="Balachadran M.T."/>
            <person name="Sivarajan S.R."/>
            <person name="Patrignani A."/>
            <person name="Gruter S."/>
            <person name="Poveda L."/>
            <person name="Shimizu-Inatsugi R."/>
            <person name="Baeten J."/>
            <person name="Francoijs K.J."/>
            <person name="Nataraja K.N."/>
            <person name="Reddy Y.A.N."/>
            <person name="Phadnis S."/>
            <person name="Ravikumar R.L."/>
            <person name="Schlapbach R."/>
            <person name="Sreeman S.M."/>
            <person name="Shimizu K.K."/>
        </authorList>
    </citation>
    <scope>NUCLEOTIDE SEQUENCE</scope>
</reference>
<reference evidence="1" key="2">
    <citation type="submission" date="2021-12" db="EMBL/GenBank/DDBJ databases">
        <title>Resequencing data analysis of finger millet.</title>
        <authorList>
            <person name="Hatakeyama M."/>
            <person name="Aluri S."/>
            <person name="Balachadran M.T."/>
            <person name="Sivarajan S.R."/>
            <person name="Poveda L."/>
            <person name="Shimizu-Inatsugi R."/>
            <person name="Schlapbach R."/>
            <person name="Sreeman S.M."/>
            <person name="Shimizu K.K."/>
        </authorList>
    </citation>
    <scope>NUCLEOTIDE SEQUENCE</scope>
</reference>
<dbReference type="PANTHER" id="PTHR33703:SF13">
    <property type="entry name" value="OS03G0299600 PROTEIN"/>
    <property type="match status" value="1"/>
</dbReference>
<organism evidence="1 2">
    <name type="scientific">Eleusine coracana subsp. coracana</name>
    <dbReference type="NCBI Taxonomy" id="191504"/>
    <lineage>
        <taxon>Eukaryota</taxon>
        <taxon>Viridiplantae</taxon>
        <taxon>Streptophyta</taxon>
        <taxon>Embryophyta</taxon>
        <taxon>Tracheophyta</taxon>
        <taxon>Spermatophyta</taxon>
        <taxon>Magnoliopsida</taxon>
        <taxon>Liliopsida</taxon>
        <taxon>Poales</taxon>
        <taxon>Poaceae</taxon>
        <taxon>PACMAD clade</taxon>
        <taxon>Chloridoideae</taxon>
        <taxon>Cynodonteae</taxon>
        <taxon>Eleusininae</taxon>
        <taxon>Eleusine</taxon>
    </lineage>
</organism>
<dbReference type="Pfam" id="PF07107">
    <property type="entry name" value="WI12"/>
    <property type="match status" value="1"/>
</dbReference>
<protein>
    <submittedName>
        <fullName evidence="1">Uncharacterized protein</fullName>
    </submittedName>
</protein>
<dbReference type="AlphaFoldDB" id="A0AAV5D909"/>
<dbReference type="InterPro" id="IPR009798">
    <property type="entry name" value="Wun1-like"/>
</dbReference>
<accession>A0AAV5D909</accession>
<dbReference type="EMBL" id="BQKI01000013">
    <property type="protein sequence ID" value="GJN06741.1"/>
    <property type="molecule type" value="Genomic_DNA"/>
</dbReference>
<gene>
    <name evidence="1" type="primary">ga24497</name>
    <name evidence="1" type="ORF">PR202_ga24497</name>
</gene>
<evidence type="ECO:0000313" key="1">
    <source>
        <dbReference type="EMBL" id="GJN06741.1"/>
    </source>
</evidence>
<proteinExistence type="predicted"/>
<name>A0AAV5D909_ELECO</name>
<dbReference type="Proteomes" id="UP001054889">
    <property type="component" value="Unassembled WGS sequence"/>
</dbReference>